<dbReference type="SUPFAM" id="SSF48452">
    <property type="entry name" value="TPR-like"/>
    <property type="match status" value="1"/>
</dbReference>
<feature type="repeat" description="TPR" evidence="1">
    <location>
        <begin position="139"/>
        <end position="172"/>
    </location>
</feature>
<dbReference type="KEGG" id="zal:AZF00_07510"/>
<dbReference type="EMBL" id="CP014544">
    <property type="protein sequence ID" value="AMO68158.1"/>
    <property type="molecule type" value="Genomic_DNA"/>
</dbReference>
<evidence type="ECO:0000313" key="4">
    <source>
        <dbReference type="Proteomes" id="UP000074119"/>
    </source>
</evidence>
<reference evidence="3 4" key="1">
    <citation type="submission" date="2015-12" db="EMBL/GenBank/DDBJ databases">
        <authorList>
            <person name="Shamseldin A."/>
            <person name="Moawad H."/>
            <person name="Abd El-Rahim W.M."/>
            <person name="Sadowsky M.J."/>
        </authorList>
    </citation>
    <scope>NUCLEOTIDE SEQUENCE [LARGE SCALE GENOMIC DNA]</scope>
    <source>
        <strain evidence="3 4">SM2</strain>
    </source>
</reference>
<dbReference type="InterPro" id="IPR011990">
    <property type="entry name" value="TPR-like_helical_dom_sf"/>
</dbReference>
<dbReference type="Proteomes" id="UP000074119">
    <property type="component" value="Chromosome"/>
</dbReference>
<sequence>MKKLTLSTTVVLFALLAGCASTSVNRQTSASNCDVPTSKEESISLALIEQQVLEKQYYSALAYLENASDTNPRVLRLRAEAQRNTGMLSEAYASYRDLSLTCLTAYGHAGMAKILATRGDLPQAHQQMLKARRLAPSNADIRNDYGFILLAHKNFKEAQREFMTALQLQPGHPVAIRNMVISLILDGDSRTAVRMAKNNGIDSSEFKFLLSQANAFKQPALAGSNNIYHGAPL</sequence>
<organism evidence="3 4">
    <name type="scientific">Zhongshania aliphaticivorans</name>
    <dbReference type="NCBI Taxonomy" id="1470434"/>
    <lineage>
        <taxon>Bacteria</taxon>
        <taxon>Pseudomonadati</taxon>
        <taxon>Pseudomonadota</taxon>
        <taxon>Gammaproteobacteria</taxon>
        <taxon>Cellvibrionales</taxon>
        <taxon>Spongiibacteraceae</taxon>
        <taxon>Zhongshania</taxon>
    </lineage>
</organism>
<accession>A0A127M4K7</accession>
<keyword evidence="1" id="KW-0802">TPR repeat</keyword>
<dbReference type="STRING" id="1470434.AZF00_07510"/>
<dbReference type="RefSeq" id="WP_008247531.1">
    <property type="nucleotide sequence ID" value="NZ_CP014544.1"/>
</dbReference>
<dbReference type="PROSITE" id="PS50005">
    <property type="entry name" value="TPR"/>
    <property type="match status" value="1"/>
</dbReference>
<dbReference type="AlphaFoldDB" id="A0A127M4K7"/>
<proteinExistence type="predicted"/>
<dbReference type="Gene3D" id="1.25.40.10">
    <property type="entry name" value="Tetratricopeptide repeat domain"/>
    <property type="match status" value="1"/>
</dbReference>
<dbReference type="PROSITE" id="PS51257">
    <property type="entry name" value="PROKAR_LIPOPROTEIN"/>
    <property type="match status" value="1"/>
</dbReference>
<evidence type="ECO:0000256" key="2">
    <source>
        <dbReference type="SAM" id="SignalP"/>
    </source>
</evidence>
<name>A0A127M4K7_9GAMM</name>
<evidence type="ECO:0000256" key="1">
    <source>
        <dbReference type="PROSITE-ProRule" id="PRU00339"/>
    </source>
</evidence>
<protein>
    <submittedName>
        <fullName evidence="3">Uncharacterized protein</fullName>
    </submittedName>
</protein>
<gene>
    <name evidence="3" type="ORF">AZF00_07510</name>
</gene>
<dbReference type="InterPro" id="IPR019734">
    <property type="entry name" value="TPR_rpt"/>
</dbReference>
<feature type="signal peptide" evidence="2">
    <location>
        <begin position="1"/>
        <end position="26"/>
    </location>
</feature>
<keyword evidence="2" id="KW-0732">Signal</keyword>
<feature type="chain" id="PRO_5007275004" evidence="2">
    <location>
        <begin position="27"/>
        <end position="233"/>
    </location>
</feature>
<evidence type="ECO:0000313" key="3">
    <source>
        <dbReference type="EMBL" id="AMO68158.1"/>
    </source>
</evidence>